<accession>A0ABR2JHK7</accession>
<organism evidence="4 5">
    <name type="scientific">Apiospora arundinis</name>
    <dbReference type="NCBI Taxonomy" id="335852"/>
    <lineage>
        <taxon>Eukaryota</taxon>
        <taxon>Fungi</taxon>
        <taxon>Dikarya</taxon>
        <taxon>Ascomycota</taxon>
        <taxon>Pezizomycotina</taxon>
        <taxon>Sordariomycetes</taxon>
        <taxon>Xylariomycetidae</taxon>
        <taxon>Amphisphaeriales</taxon>
        <taxon>Apiosporaceae</taxon>
        <taxon>Apiospora</taxon>
    </lineage>
</organism>
<dbReference type="PROSITE" id="PS50103">
    <property type="entry name" value="ZF_C3H1"/>
    <property type="match status" value="1"/>
</dbReference>
<keyword evidence="1" id="KW-0863">Zinc-finger</keyword>
<dbReference type="EMBL" id="JAPCWZ010000002">
    <property type="protein sequence ID" value="KAK8877309.1"/>
    <property type="molecule type" value="Genomic_DNA"/>
</dbReference>
<evidence type="ECO:0000256" key="2">
    <source>
        <dbReference type="SAM" id="MobiDB-lite"/>
    </source>
</evidence>
<sequence length="294" mass="30672">MSDSRSNGRQANSSPPPGTNPPWTPSRRPAGPPNAHVAGLSASRQVSGSGSSSTHTFGFSGRSRFARQSSGSYTNDNNSNALSPRSGTPSSMSWRSSSTPNSDNANAANTAGAGANVNVSSGFITSPIGTPHHGTPMGGFPAPAGAFHPPADTAASPTGNSFANTNSNSYNHNTNTTSSPSFTNHQHYHNANRFTATADPATAPVVQGPQVHLTADDASRLVCPWWLTYDRCGQRGCPFSHGKGTGLLEQPLICPYWARSPGTTGKGCKKGHEHCQFAHFLCEHGQKAPVPKPK</sequence>
<evidence type="ECO:0000313" key="4">
    <source>
        <dbReference type="EMBL" id="KAK8877309.1"/>
    </source>
</evidence>
<feature type="compositionally biased region" description="Polar residues" evidence="2">
    <location>
        <begin position="1"/>
        <end position="11"/>
    </location>
</feature>
<feature type="zinc finger region" description="C3H1-type" evidence="1">
    <location>
        <begin position="253"/>
        <end position="282"/>
    </location>
</feature>
<feature type="region of interest" description="Disordered" evidence="2">
    <location>
        <begin position="1"/>
        <end position="113"/>
    </location>
</feature>
<dbReference type="Proteomes" id="UP001390339">
    <property type="component" value="Unassembled WGS sequence"/>
</dbReference>
<comment type="caution">
    <text evidence="4">The sequence shown here is derived from an EMBL/GenBank/DDBJ whole genome shotgun (WGS) entry which is preliminary data.</text>
</comment>
<reference evidence="4 5" key="1">
    <citation type="journal article" date="2024" name="IMA Fungus">
        <title>Apiospora arundinis, a panoply of carbohydrate-active enzymes and secondary metabolites.</title>
        <authorList>
            <person name="Sorensen T."/>
            <person name="Petersen C."/>
            <person name="Muurmann A.T."/>
            <person name="Christiansen J.V."/>
            <person name="Brundto M.L."/>
            <person name="Overgaard C.K."/>
            <person name="Boysen A.T."/>
            <person name="Wollenberg R.D."/>
            <person name="Larsen T.O."/>
            <person name="Sorensen J.L."/>
            <person name="Nielsen K.L."/>
            <person name="Sondergaard T.E."/>
        </authorList>
    </citation>
    <scope>NUCLEOTIDE SEQUENCE [LARGE SCALE GENOMIC DNA]</scope>
    <source>
        <strain evidence="4 5">AAU 773</strain>
    </source>
</reference>
<gene>
    <name evidence="4" type="ORF">PGQ11_002255</name>
</gene>
<keyword evidence="1" id="KW-0479">Metal-binding</keyword>
<feature type="compositionally biased region" description="Low complexity" evidence="2">
    <location>
        <begin position="41"/>
        <end position="63"/>
    </location>
</feature>
<keyword evidence="1" id="KW-0862">Zinc</keyword>
<feature type="compositionally biased region" description="Pro residues" evidence="2">
    <location>
        <begin position="14"/>
        <end position="24"/>
    </location>
</feature>
<dbReference type="InterPro" id="IPR000571">
    <property type="entry name" value="Znf_CCCH"/>
</dbReference>
<evidence type="ECO:0000313" key="5">
    <source>
        <dbReference type="Proteomes" id="UP001390339"/>
    </source>
</evidence>
<feature type="compositionally biased region" description="Low complexity" evidence="2">
    <location>
        <begin position="134"/>
        <end position="151"/>
    </location>
</feature>
<feature type="region of interest" description="Disordered" evidence="2">
    <location>
        <begin position="126"/>
        <end position="186"/>
    </location>
</feature>
<feature type="compositionally biased region" description="Low complexity" evidence="2">
    <location>
        <begin position="85"/>
        <end position="113"/>
    </location>
</feature>
<feature type="compositionally biased region" description="Low complexity" evidence="2">
    <location>
        <begin position="164"/>
        <end position="184"/>
    </location>
</feature>
<protein>
    <submittedName>
        <fullName evidence="4">Brasilane terpene glycosides biosynthesis cluster protein D</fullName>
    </submittedName>
</protein>
<keyword evidence="5" id="KW-1185">Reference proteome</keyword>
<evidence type="ECO:0000259" key="3">
    <source>
        <dbReference type="PROSITE" id="PS50103"/>
    </source>
</evidence>
<feature type="domain" description="C3H1-type" evidence="3">
    <location>
        <begin position="253"/>
        <end position="282"/>
    </location>
</feature>
<evidence type="ECO:0000256" key="1">
    <source>
        <dbReference type="PROSITE-ProRule" id="PRU00723"/>
    </source>
</evidence>
<proteinExistence type="predicted"/>
<name>A0ABR2JHK7_9PEZI</name>
<feature type="compositionally biased region" description="Polar residues" evidence="2">
    <location>
        <begin position="66"/>
        <end position="83"/>
    </location>
</feature>